<protein>
    <submittedName>
        <fullName evidence="3">DUF2062 domain-containing protein</fullName>
    </submittedName>
</protein>
<dbReference type="EMBL" id="PIPL01000001">
    <property type="protein sequence ID" value="RUO25956.1"/>
    <property type="molecule type" value="Genomic_DNA"/>
</dbReference>
<evidence type="ECO:0000259" key="2">
    <source>
        <dbReference type="Pfam" id="PF09835"/>
    </source>
</evidence>
<dbReference type="Proteomes" id="UP000288293">
    <property type="component" value="Unassembled WGS sequence"/>
</dbReference>
<comment type="caution">
    <text evidence="3">The sequence shown here is derived from an EMBL/GenBank/DDBJ whole genome shotgun (WGS) entry which is preliminary data.</text>
</comment>
<accession>A0A432W7M8</accession>
<proteinExistence type="predicted"/>
<dbReference type="PANTHER" id="PTHR40547:SF1">
    <property type="entry name" value="SLL0298 PROTEIN"/>
    <property type="match status" value="1"/>
</dbReference>
<feature type="domain" description="DUF2062" evidence="2">
    <location>
        <begin position="23"/>
        <end position="164"/>
    </location>
</feature>
<evidence type="ECO:0000256" key="1">
    <source>
        <dbReference type="SAM" id="Phobius"/>
    </source>
</evidence>
<dbReference type="OrthoDB" id="9786029at2"/>
<reference evidence="3 4" key="1">
    <citation type="journal article" date="2011" name="Front. Microbiol.">
        <title>Genomic signatures of strain selection and enhancement in Bacillus atrophaeus var. globigii, a historical biowarfare simulant.</title>
        <authorList>
            <person name="Gibbons H.S."/>
            <person name="Broomall S.M."/>
            <person name="McNew L.A."/>
            <person name="Daligault H."/>
            <person name="Chapman C."/>
            <person name="Bruce D."/>
            <person name="Karavis M."/>
            <person name="Krepps M."/>
            <person name="McGregor P.A."/>
            <person name="Hong C."/>
            <person name="Park K.H."/>
            <person name="Akmal A."/>
            <person name="Feldman A."/>
            <person name="Lin J.S."/>
            <person name="Chang W.E."/>
            <person name="Higgs B.W."/>
            <person name="Demirev P."/>
            <person name="Lindquist J."/>
            <person name="Liem A."/>
            <person name="Fochler E."/>
            <person name="Read T.D."/>
            <person name="Tapia R."/>
            <person name="Johnson S."/>
            <person name="Bishop-Lilly K.A."/>
            <person name="Detter C."/>
            <person name="Han C."/>
            <person name="Sozhamannan S."/>
            <person name="Rosenzweig C.N."/>
            <person name="Skowronski E.W."/>
        </authorList>
    </citation>
    <scope>NUCLEOTIDE SEQUENCE [LARGE SCALE GENOMIC DNA]</scope>
    <source>
        <strain evidence="3 4">MLST1</strain>
    </source>
</reference>
<keyword evidence="1" id="KW-0472">Membrane</keyword>
<keyword evidence="1" id="KW-0812">Transmembrane</keyword>
<name>A0A432W7M8_9GAMM</name>
<gene>
    <name evidence="3" type="ORF">CWE09_04310</name>
</gene>
<keyword evidence="4" id="KW-1185">Reference proteome</keyword>
<dbReference type="AlphaFoldDB" id="A0A432W7M8"/>
<feature type="transmembrane region" description="Helical" evidence="1">
    <location>
        <begin position="137"/>
        <end position="155"/>
    </location>
</feature>
<keyword evidence="1" id="KW-1133">Transmembrane helix</keyword>
<dbReference type="InterPro" id="IPR018639">
    <property type="entry name" value="DUF2062"/>
</dbReference>
<evidence type="ECO:0000313" key="4">
    <source>
        <dbReference type="Proteomes" id="UP000288293"/>
    </source>
</evidence>
<evidence type="ECO:0000313" key="3">
    <source>
        <dbReference type="EMBL" id="RUO25956.1"/>
    </source>
</evidence>
<feature type="transmembrane region" description="Helical" evidence="1">
    <location>
        <begin position="81"/>
        <end position="105"/>
    </location>
</feature>
<dbReference type="PANTHER" id="PTHR40547">
    <property type="entry name" value="SLL0298 PROTEIN"/>
    <property type="match status" value="1"/>
</dbReference>
<feature type="transmembrane region" description="Helical" evidence="1">
    <location>
        <begin position="45"/>
        <end position="69"/>
    </location>
</feature>
<sequence length="180" mass="20248">MPKKTIQRFLPDPAKIANSKAIRIFGRVAQQANLWHLNRRSASRAFAIGLFVAFMPIPFQMVVAAAVAIPARANLPLSVALVWVSNPITMPAIFFASYQFGVFVLRQSPEPFLFELSWSWFAASIGSVVPPFLFGCLLLGTIASLTGFFTIRIMWRQAAIKAWRERQKLRSARRKASRTH</sequence>
<feature type="transmembrane region" description="Helical" evidence="1">
    <location>
        <begin position="112"/>
        <end position="131"/>
    </location>
</feature>
<dbReference type="Pfam" id="PF09835">
    <property type="entry name" value="DUF2062"/>
    <property type="match status" value="1"/>
</dbReference>
<dbReference type="RefSeq" id="WP_126802774.1">
    <property type="nucleotide sequence ID" value="NZ_PIPL01000001.1"/>
</dbReference>
<organism evidence="3 4">
    <name type="scientific">Aliidiomarina minuta</name>
    <dbReference type="NCBI Taxonomy" id="880057"/>
    <lineage>
        <taxon>Bacteria</taxon>
        <taxon>Pseudomonadati</taxon>
        <taxon>Pseudomonadota</taxon>
        <taxon>Gammaproteobacteria</taxon>
        <taxon>Alteromonadales</taxon>
        <taxon>Idiomarinaceae</taxon>
        <taxon>Aliidiomarina</taxon>
    </lineage>
</organism>